<dbReference type="EMBL" id="ACIJ02000016">
    <property type="protein sequence ID" value="EEX72478.1"/>
    <property type="molecule type" value="Genomic_DNA"/>
</dbReference>
<dbReference type="InterPro" id="IPR036515">
    <property type="entry name" value="Transposase_17_sf"/>
</dbReference>
<evidence type="ECO:0000313" key="2">
    <source>
        <dbReference type="EMBL" id="EEX72478.1"/>
    </source>
</evidence>
<dbReference type="PANTHER" id="PTHR33360:SF2">
    <property type="entry name" value="TRANSPOSASE FOR INSERTION SEQUENCE ELEMENT IS200"/>
    <property type="match status" value="1"/>
</dbReference>
<proteinExistence type="predicted"/>
<accession>C9LFF9</accession>
<dbReference type="STRING" id="626522.GCWU000325_00941"/>
<keyword evidence="3" id="KW-1185">Reference proteome</keyword>
<dbReference type="InterPro" id="IPR002686">
    <property type="entry name" value="Transposase_17"/>
</dbReference>
<dbReference type="Pfam" id="PF01797">
    <property type="entry name" value="Y1_Tnp"/>
    <property type="match status" value="1"/>
</dbReference>
<dbReference type="SUPFAM" id="SSF143422">
    <property type="entry name" value="Transposase IS200-like"/>
    <property type="match status" value="1"/>
</dbReference>
<dbReference type="Gene3D" id="3.30.70.1290">
    <property type="entry name" value="Transposase IS200-like"/>
    <property type="match status" value="1"/>
</dbReference>
<dbReference type="eggNOG" id="COG1943">
    <property type="taxonomic scope" value="Bacteria"/>
</dbReference>
<evidence type="ECO:0000313" key="3">
    <source>
        <dbReference type="Proteomes" id="UP000003460"/>
    </source>
</evidence>
<dbReference type="GeneID" id="84577403"/>
<name>C9LFF9_9BACT</name>
<dbReference type="GO" id="GO:0006313">
    <property type="term" value="P:DNA transposition"/>
    <property type="evidence" value="ECO:0007669"/>
    <property type="project" value="InterPro"/>
</dbReference>
<sequence length="158" mass="18566">MQHTIKITMPQTLCHLLIHCVFHKKVSAPTIRDIDQRRLNIFIKDTCENYGCSCIIANGPGDHLHLLTTLSPEISLSTFIKEIKRLSSRFLKECDSIYYHNFYWQSGYAGFSVSRKFKKSVYQYIITQKEHHQKRSTYSELEALLRNAGIDSDHHYWK</sequence>
<dbReference type="PANTHER" id="PTHR33360">
    <property type="entry name" value="TRANSPOSASE FOR INSERTION SEQUENCE ELEMENT IS200"/>
    <property type="match status" value="1"/>
</dbReference>
<dbReference type="GO" id="GO:0004803">
    <property type="term" value="F:transposase activity"/>
    <property type="evidence" value="ECO:0007669"/>
    <property type="project" value="InterPro"/>
</dbReference>
<reference evidence="2" key="1">
    <citation type="submission" date="2009-09" db="EMBL/GenBank/DDBJ databases">
        <authorList>
            <person name="Weinstock G."/>
            <person name="Sodergren E."/>
            <person name="Clifton S."/>
            <person name="Fulton L."/>
            <person name="Fulton B."/>
            <person name="Courtney L."/>
            <person name="Fronick C."/>
            <person name="Harrison M."/>
            <person name="Strong C."/>
            <person name="Farmer C."/>
            <person name="Delahaunty K."/>
            <person name="Markovic C."/>
            <person name="Hall O."/>
            <person name="Minx P."/>
            <person name="Tomlinson C."/>
            <person name="Mitreva M."/>
            <person name="Nelson J."/>
            <person name="Hou S."/>
            <person name="Wollam A."/>
            <person name="Pepin K.H."/>
            <person name="Johnson M."/>
            <person name="Bhonagiri V."/>
            <person name="Nash W.E."/>
            <person name="Warren W."/>
            <person name="Chinwalla A."/>
            <person name="Mardis E.R."/>
            <person name="Wilson R.K."/>
        </authorList>
    </citation>
    <scope>NUCLEOTIDE SEQUENCE [LARGE SCALE GENOMIC DNA]</scope>
    <source>
        <strain evidence="2">ATCC 51259</strain>
    </source>
</reference>
<dbReference type="SMART" id="SM01321">
    <property type="entry name" value="Y1_Tnp"/>
    <property type="match status" value="1"/>
</dbReference>
<organism evidence="2 3">
    <name type="scientific">Alloprevotella tannerae ATCC 51259</name>
    <dbReference type="NCBI Taxonomy" id="626522"/>
    <lineage>
        <taxon>Bacteria</taxon>
        <taxon>Pseudomonadati</taxon>
        <taxon>Bacteroidota</taxon>
        <taxon>Bacteroidia</taxon>
        <taxon>Bacteroidales</taxon>
        <taxon>Prevotellaceae</taxon>
        <taxon>Alloprevotella</taxon>
    </lineage>
</organism>
<dbReference type="NCBIfam" id="NF033573">
    <property type="entry name" value="transpos_IS200"/>
    <property type="match status" value="1"/>
</dbReference>
<comment type="caution">
    <text evidence="2">The sequence shown here is derived from an EMBL/GenBank/DDBJ whole genome shotgun (WGS) entry which is preliminary data.</text>
</comment>
<protein>
    <recommendedName>
        <fullName evidence="1">Transposase IS200-like domain-containing protein</fullName>
    </recommendedName>
</protein>
<dbReference type="GO" id="GO:0003677">
    <property type="term" value="F:DNA binding"/>
    <property type="evidence" value="ECO:0007669"/>
    <property type="project" value="InterPro"/>
</dbReference>
<dbReference type="HOGENOM" id="CLU_101320_1_0_10"/>
<evidence type="ECO:0000259" key="1">
    <source>
        <dbReference type="SMART" id="SM01321"/>
    </source>
</evidence>
<dbReference type="Proteomes" id="UP000003460">
    <property type="component" value="Unassembled WGS sequence"/>
</dbReference>
<dbReference type="AlphaFoldDB" id="C9LFF9"/>
<dbReference type="RefSeq" id="WP_006254719.1">
    <property type="nucleotide sequence ID" value="NZ_GG700642.1"/>
</dbReference>
<gene>
    <name evidence="2" type="ORF">GCWU000325_00941</name>
</gene>
<feature type="domain" description="Transposase IS200-like" evidence="1">
    <location>
        <begin position="10"/>
        <end position="128"/>
    </location>
</feature>